<keyword evidence="3" id="KW-1185">Reference proteome</keyword>
<dbReference type="VEuPathDB" id="FungiDB:ACLA_040520"/>
<evidence type="ECO:0000256" key="1">
    <source>
        <dbReference type="SAM" id="MobiDB-lite"/>
    </source>
</evidence>
<gene>
    <name evidence="2" type="ORF">ACLA_040520</name>
</gene>
<dbReference type="HOGENOM" id="CLU_094638_0_0_1"/>
<sequence length="257" mass="29442">MEESTMKGKEHLGHRRAKTLPCNINMQESVHTTGASNVSAIPAQHHNLASQVEQGAKPGQSLKQPQAVGEELRRRMRDYRRMVRWKPWFEAQQLFLKTTGEQFSAANPGQEPILVSEPTWLQQHAALLSEKAIQSAQQVPFKGYQPAWKEEDEEVENTRPAHKERTDNANPPPLASSKQTLAEHIAYKNKIPPKRRHSEPAVLVCVPLVCFTFTSSYEFANHIFDATYYVDEPNWDTIFDFGYLALRDRPVDEWPRI</sequence>
<dbReference type="OMA" id="AEYLIFK"/>
<dbReference type="AlphaFoldDB" id="A1CL12"/>
<dbReference type="Proteomes" id="UP000006701">
    <property type="component" value="Unassembled WGS sequence"/>
</dbReference>
<dbReference type="EMBL" id="DS027056">
    <property type="protein sequence ID" value="EAW09836.1"/>
    <property type="molecule type" value="Genomic_DNA"/>
</dbReference>
<proteinExistence type="predicted"/>
<organism evidence="2 3">
    <name type="scientific">Aspergillus clavatus (strain ATCC 1007 / CBS 513.65 / DSM 816 / NCTC 3887 / NRRL 1 / QM 1276 / 107)</name>
    <dbReference type="NCBI Taxonomy" id="344612"/>
    <lineage>
        <taxon>Eukaryota</taxon>
        <taxon>Fungi</taxon>
        <taxon>Dikarya</taxon>
        <taxon>Ascomycota</taxon>
        <taxon>Pezizomycotina</taxon>
        <taxon>Eurotiomycetes</taxon>
        <taxon>Eurotiomycetidae</taxon>
        <taxon>Eurotiales</taxon>
        <taxon>Aspergillaceae</taxon>
        <taxon>Aspergillus</taxon>
        <taxon>Aspergillus subgen. Fumigati</taxon>
    </lineage>
</organism>
<name>A1CL12_ASPCL</name>
<dbReference type="RefSeq" id="XP_001271262.1">
    <property type="nucleotide sequence ID" value="XM_001271261.1"/>
</dbReference>
<accession>A1CL12</accession>
<dbReference type="KEGG" id="act:ACLA_040520"/>
<evidence type="ECO:0000313" key="2">
    <source>
        <dbReference type="EMBL" id="EAW09836.1"/>
    </source>
</evidence>
<dbReference type="OrthoDB" id="4469558at2759"/>
<reference evidence="2 3" key="1">
    <citation type="journal article" date="2008" name="PLoS Genet.">
        <title>Genomic islands in the pathogenic filamentous fungus Aspergillus fumigatus.</title>
        <authorList>
            <person name="Fedorova N.D."/>
            <person name="Khaldi N."/>
            <person name="Joardar V.S."/>
            <person name="Maiti R."/>
            <person name="Amedeo P."/>
            <person name="Anderson M.J."/>
            <person name="Crabtree J."/>
            <person name="Silva J.C."/>
            <person name="Badger J.H."/>
            <person name="Albarraq A."/>
            <person name="Angiuoli S."/>
            <person name="Bussey H."/>
            <person name="Bowyer P."/>
            <person name="Cotty P.J."/>
            <person name="Dyer P.S."/>
            <person name="Egan A."/>
            <person name="Galens K."/>
            <person name="Fraser-Liggett C.M."/>
            <person name="Haas B.J."/>
            <person name="Inman J.M."/>
            <person name="Kent R."/>
            <person name="Lemieux S."/>
            <person name="Malavazi I."/>
            <person name="Orvis J."/>
            <person name="Roemer T."/>
            <person name="Ronning C.M."/>
            <person name="Sundaram J.P."/>
            <person name="Sutton G."/>
            <person name="Turner G."/>
            <person name="Venter J.C."/>
            <person name="White O.R."/>
            <person name="Whitty B.R."/>
            <person name="Youngman P."/>
            <person name="Wolfe K.H."/>
            <person name="Goldman G.H."/>
            <person name="Wortman J.R."/>
            <person name="Jiang B."/>
            <person name="Denning D.W."/>
            <person name="Nierman W.C."/>
        </authorList>
    </citation>
    <scope>NUCLEOTIDE SEQUENCE [LARGE SCALE GENOMIC DNA]</scope>
    <source>
        <strain evidence="3">ATCC 1007 / CBS 513.65 / DSM 816 / NCTC 3887 / NRRL 1</strain>
    </source>
</reference>
<feature type="region of interest" description="Disordered" evidence="1">
    <location>
        <begin position="148"/>
        <end position="176"/>
    </location>
</feature>
<evidence type="ECO:0000313" key="3">
    <source>
        <dbReference type="Proteomes" id="UP000006701"/>
    </source>
</evidence>
<feature type="compositionally biased region" description="Basic and acidic residues" evidence="1">
    <location>
        <begin position="156"/>
        <end position="167"/>
    </location>
</feature>
<protein>
    <submittedName>
        <fullName evidence="2">Uncharacterized protein</fullName>
    </submittedName>
</protein>
<dbReference type="GeneID" id="4703590"/>